<dbReference type="PANTHER" id="PTHR28032">
    <property type="entry name" value="FI02826P"/>
    <property type="match status" value="1"/>
</dbReference>
<dbReference type="EMBL" id="QKKF02018020">
    <property type="protein sequence ID" value="RZF40665.1"/>
    <property type="molecule type" value="Genomic_DNA"/>
</dbReference>
<evidence type="ECO:0000256" key="4">
    <source>
        <dbReference type="SAM" id="MobiDB-lite"/>
    </source>
</evidence>
<organism evidence="5 6">
    <name type="scientific">Laodelphax striatellus</name>
    <name type="common">Small brown planthopper</name>
    <name type="synonym">Delphax striatella</name>
    <dbReference type="NCBI Taxonomy" id="195883"/>
    <lineage>
        <taxon>Eukaryota</taxon>
        <taxon>Metazoa</taxon>
        <taxon>Ecdysozoa</taxon>
        <taxon>Arthropoda</taxon>
        <taxon>Hexapoda</taxon>
        <taxon>Insecta</taxon>
        <taxon>Pterygota</taxon>
        <taxon>Neoptera</taxon>
        <taxon>Paraneoptera</taxon>
        <taxon>Hemiptera</taxon>
        <taxon>Auchenorrhyncha</taxon>
        <taxon>Fulgoroidea</taxon>
        <taxon>Delphacidae</taxon>
        <taxon>Criomorphinae</taxon>
        <taxon>Laodelphax</taxon>
    </lineage>
</organism>
<dbReference type="SMR" id="A0A482X434"/>
<keyword evidence="3" id="KW-0539">Nucleus</keyword>
<evidence type="ECO:0000256" key="2">
    <source>
        <dbReference type="ARBA" id="ARBA00006199"/>
    </source>
</evidence>
<evidence type="ECO:0000256" key="3">
    <source>
        <dbReference type="ARBA" id="ARBA00023242"/>
    </source>
</evidence>
<feature type="compositionally biased region" description="Low complexity" evidence="4">
    <location>
        <begin position="107"/>
        <end position="117"/>
    </location>
</feature>
<dbReference type="Pfam" id="PF08559">
    <property type="entry name" value="Cut8"/>
    <property type="match status" value="1"/>
</dbReference>
<dbReference type="Gene3D" id="1.20.58.1590">
    <property type="entry name" value="Tethering factor for nuclear proteasome Cut8/Sts1"/>
    <property type="match status" value="1"/>
</dbReference>
<dbReference type="InterPro" id="IPR038422">
    <property type="entry name" value="Cut8/Sts1_sf"/>
</dbReference>
<evidence type="ECO:0008006" key="7">
    <source>
        <dbReference type="Google" id="ProtNLM"/>
    </source>
</evidence>
<dbReference type="InParanoid" id="A0A482X434"/>
<proteinExistence type="inferred from homology"/>
<dbReference type="GO" id="GO:0070628">
    <property type="term" value="F:proteasome binding"/>
    <property type="evidence" value="ECO:0007669"/>
    <property type="project" value="TreeGrafter"/>
</dbReference>
<dbReference type="FunCoup" id="A0A482X434">
    <property type="interactions" value="70"/>
</dbReference>
<dbReference type="GO" id="GO:0031965">
    <property type="term" value="C:nuclear membrane"/>
    <property type="evidence" value="ECO:0007669"/>
    <property type="project" value="TreeGrafter"/>
</dbReference>
<evidence type="ECO:0000256" key="1">
    <source>
        <dbReference type="ARBA" id="ARBA00004123"/>
    </source>
</evidence>
<keyword evidence="6" id="KW-1185">Reference proteome</keyword>
<feature type="region of interest" description="Disordered" evidence="4">
    <location>
        <begin position="87"/>
        <end position="161"/>
    </location>
</feature>
<dbReference type="GO" id="GO:0031144">
    <property type="term" value="P:proteasome localization"/>
    <property type="evidence" value="ECO:0007669"/>
    <property type="project" value="InterPro"/>
</dbReference>
<name>A0A482X434_LAOST</name>
<dbReference type="FunFam" id="1.20.58.1590:FF:000002">
    <property type="entry name" value="Uncharacterized protein, isoform A"/>
    <property type="match status" value="1"/>
</dbReference>
<comment type="similarity">
    <text evidence="2">Belongs to the cut8/STS1 family.</text>
</comment>
<accession>A0A482X434</accession>
<sequence length="355" mass="39773">METPPNDMMFRRSTRSALAEIPARLGAMTMTETPVRNNNNNVDNQTALIIDVNHANLPSSFLSPAPSPDELIIQQRGRRRIPVTWSPDIDHRKREGSQKDTTPVKLNPAAAAASPNSKSTIVLRSTPRKRLLLSEPMDISSPEKRRLQGSPNAKKSRLERPPLVFDGPLDVALKGLSSDQLIKVIQQIVKTHPELEKEVKESLPAPDMRPLEDQLNYLKKNIFKSLPTSRLTSKTDSPAYNRAATHVAAFKKCIMEQARTLADSQQWPSVLEYVTMAWGYVRATPLWDNLPHNAARKTCFKTLAAHCMMALKQAPASQLGAEFLDEIHAKLQNFVVDSEDMKSCLKQLEFLKKKA</sequence>
<dbReference type="GO" id="GO:0071630">
    <property type="term" value="P:nuclear protein quality control by the ubiquitin-proteasome system"/>
    <property type="evidence" value="ECO:0007669"/>
    <property type="project" value="InterPro"/>
</dbReference>
<reference evidence="5 6" key="1">
    <citation type="journal article" date="2017" name="Gigascience">
        <title>Genome sequence of the small brown planthopper, Laodelphax striatellus.</title>
        <authorList>
            <person name="Zhu J."/>
            <person name="Jiang F."/>
            <person name="Wang X."/>
            <person name="Yang P."/>
            <person name="Bao Y."/>
            <person name="Zhao W."/>
            <person name="Wang W."/>
            <person name="Lu H."/>
            <person name="Wang Q."/>
            <person name="Cui N."/>
            <person name="Li J."/>
            <person name="Chen X."/>
            <person name="Luo L."/>
            <person name="Yu J."/>
            <person name="Kang L."/>
            <person name="Cui F."/>
        </authorList>
    </citation>
    <scope>NUCLEOTIDE SEQUENCE [LARGE SCALE GENOMIC DNA]</scope>
    <source>
        <strain evidence="5">Lst14</strain>
    </source>
</reference>
<dbReference type="STRING" id="195883.A0A482X434"/>
<dbReference type="InterPro" id="IPR013868">
    <property type="entry name" value="Cut8/Sts1_fam"/>
</dbReference>
<comment type="subcellular location">
    <subcellularLocation>
        <location evidence="1">Nucleus</location>
    </subcellularLocation>
</comment>
<dbReference type="PANTHER" id="PTHR28032:SF1">
    <property type="entry name" value="FI02826P"/>
    <property type="match status" value="1"/>
</dbReference>
<gene>
    <name evidence="5" type="ORF">LSTR_LSTR012766</name>
</gene>
<evidence type="ECO:0000313" key="5">
    <source>
        <dbReference type="EMBL" id="RZF40665.1"/>
    </source>
</evidence>
<feature type="compositionally biased region" description="Basic and acidic residues" evidence="4">
    <location>
        <begin position="88"/>
        <end position="98"/>
    </location>
</feature>
<dbReference type="Proteomes" id="UP000291343">
    <property type="component" value="Unassembled WGS sequence"/>
</dbReference>
<comment type="caution">
    <text evidence="5">The sequence shown here is derived from an EMBL/GenBank/DDBJ whole genome shotgun (WGS) entry which is preliminary data.</text>
</comment>
<evidence type="ECO:0000313" key="6">
    <source>
        <dbReference type="Proteomes" id="UP000291343"/>
    </source>
</evidence>
<dbReference type="AlphaFoldDB" id="A0A482X434"/>
<dbReference type="OrthoDB" id="10061064at2759"/>
<protein>
    <recommendedName>
        <fullName evidence="7">Tethering factor for nuclear proteasome STS1</fullName>
    </recommendedName>
</protein>